<feature type="compositionally biased region" description="Basic and acidic residues" evidence="6">
    <location>
        <begin position="107"/>
        <end position="116"/>
    </location>
</feature>
<dbReference type="RefSeq" id="WP_285231357.1">
    <property type="nucleotide sequence ID" value="NZ_CP116346.1"/>
</dbReference>
<keyword evidence="9" id="KW-1185">Reference proteome</keyword>
<dbReference type="GO" id="GO:0016020">
    <property type="term" value="C:membrane"/>
    <property type="evidence" value="ECO:0007669"/>
    <property type="project" value="InterPro"/>
</dbReference>
<keyword evidence="8" id="KW-0969">Cilium</keyword>
<reference evidence="8" key="1">
    <citation type="submission" date="2023-01" db="EMBL/GenBank/DDBJ databases">
        <title>Whole genome sequence of Paucibacter sp. S2-9 isolated from pond sediment.</title>
        <authorList>
            <person name="Jung J.Y."/>
        </authorList>
    </citation>
    <scope>NUCLEOTIDE SEQUENCE</scope>
    <source>
        <strain evidence="8">S2-9</strain>
    </source>
</reference>
<keyword evidence="8" id="KW-0282">Flagellum</keyword>
<dbReference type="Proteomes" id="UP001177769">
    <property type="component" value="Chromosome"/>
</dbReference>
<evidence type="ECO:0000313" key="8">
    <source>
        <dbReference type="EMBL" id="WIT10288.1"/>
    </source>
</evidence>
<evidence type="ECO:0000256" key="3">
    <source>
        <dbReference type="ARBA" id="ARBA00022692"/>
    </source>
</evidence>
<evidence type="ECO:0000313" key="9">
    <source>
        <dbReference type="Proteomes" id="UP001177769"/>
    </source>
</evidence>
<keyword evidence="5 7" id="KW-0472">Membrane</keyword>
<dbReference type="KEGG" id="pais:PFX98_15350"/>
<organism evidence="8 9">
    <name type="scientific">Paucibacter sediminis</name>
    <dbReference type="NCBI Taxonomy" id="3019553"/>
    <lineage>
        <taxon>Bacteria</taxon>
        <taxon>Pseudomonadati</taxon>
        <taxon>Pseudomonadota</taxon>
        <taxon>Betaproteobacteria</taxon>
        <taxon>Burkholderiales</taxon>
        <taxon>Sphaerotilaceae</taxon>
        <taxon>Roseateles</taxon>
    </lineage>
</organism>
<keyword evidence="8" id="KW-0966">Cell projection</keyword>
<evidence type="ECO:0000256" key="1">
    <source>
        <dbReference type="ARBA" id="ARBA00004236"/>
    </source>
</evidence>
<evidence type="ECO:0000256" key="7">
    <source>
        <dbReference type="SAM" id="Phobius"/>
    </source>
</evidence>
<evidence type="ECO:0000256" key="5">
    <source>
        <dbReference type="ARBA" id="ARBA00023136"/>
    </source>
</evidence>
<evidence type="ECO:0000256" key="2">
    <source>
        <dbReference type="ARBA" id="ARBA00022475"/>
    </source>
</evidence>
<name>A0AA95NAV7_9BURK</name>
<keyword evidence="3 7" id="KW-0812">Transmembrane</keyword>
<evidence type="ECO:0000256" key="4">
    <source>
        <dbReference type="ARBA" id="ARBA00022989"/>
    </source>
</evidence>
<dbReference type="EMBL" id="CP116346">
    <property type="protein sequence ID" value="WIT10288.1"/>
    <property type="molecule type" value="Genomic_DNA"/>
</dbReference>
<comment type="subcellular location">
    <subcellularLocation>
        <location evidence="1">Cell membrane</location>
    </subcellularLocation>
</comment>
<accession>A0AA95NAV7</accession>
<dbReference type="InterPro" id="IPR022781">
    <property type="entry name" value="Flagellar_biosynth_FliO"/>
</dbReference>
<proteinExistence type="predicted"/>
<keyword evidence="4 7" id="KW-1133">Transmembrane helix</keyword>
<sequence length="116" mass="12526">MNNQFLPFLWFLAILAMIPVALWLLKRSPMGAALSQGQMRTVAVLPLAPNQKIVTIEVGQGEDRRWLVLGVTGQQISTLHVMPPQPESATPPGGSFAEQLRQRLAGGKHDGASDAS</sequence>
<gene>
    <name evidence="8" type="ORF">PFX98_15350</name>
</gene>
<protein>
    <submittedName>
        <fullName evidence="8">Flagellar biosynthetic protein FliO</fullName>
    </submittedName>
</protein>
<evidence type="ECO:0000256" key="6">
    <source>
        <dbReference type="SAM" id="MobiDB-lite"/>
    </source>
</evidence>
<feature type="transmembrane region" description="Helical" evidence="7">
    <location>
        <begin position="6"/>
        <end position="25"/>
    </location>
</feature>
<dbReference type="GO" id="GO:0044781">
    <property type="term" value="P:bacterial-type flagellum organization"/>
    <property type="evidence" value="ECO:0007669"/>
    <property type="project" value="InterPro"/>
</dbReference>
<dbReference type="AlphaFoldDB" id="A0AA95NAV7"/>
<dbReference type="Pfam" id="PF04347">
    <property type="entry name" value="FliO"/>
    <property type="match status" value="1"/>
</dbReference>
<feature type="region of interest" description="Disordered" evidence="6">
    <location>
        <begin position="83"/>
        <end position="116"/>
    </location>
</feature>
<keyword evidence="2" id="KW-1003">Cell membrane</keyword>